<name>A0A9N9CGB1_9GLOM</name>
<sequence>MFKYHSSEKDFNSQRRYKLCAEQEKLLRERTSRQSSIKQEQNRDALRKFYERKAKEVGLLNCVSVEQPSINLDEGSETSQVKCPLKKNNSKNSKDLVERIKAGYTIIKFIKYHITRQRTRQILSELYKLRAIENHLISLKSTTNNNDLKDPIRKILEQLDKINFTDFIKLSHAGSPEGSLMGVKLRIAVIGNVNVKNSRKKIHVKIHKKFTQKIHKNSRKKFTQKNIHN</sequence>
<keyword evidence="2" id="KW-1185">Reference proteome</keyword>
<reference evidence="1" key="1">
    <citation type="submission" date="2021-06" db="EMBL/GenBank/DDBJ databases">
        <authorList>
            <person name="Kallberg Y."/>
            <person name="Tangrot J."/>
            <person name="Rosling A."/>
        </authorList>
    </citation>
    <scope>NUCLEOTIDE SEQUENCE</scope>
    <source>
        <strain evidence="1">IN212</strain>
    </source>
</reference>
<evidence type="ECO:0000313" key="2">
    <source>
        <dbReference type="Proteomes" id="UP000789396"/>
    </source>
</evidence>
<dbReference type="Proteomes" id="UP000789396">
    <property type="component" value="Unassembled WGS sequence"/>
</dbReference>
<evidence type="ECO:0000313" key="1">
    <source>
        <dbReference type="EMBL" id="CAG8599024.1"/>
    </source>
</evidence>
<dbReference type="OrthoDB" id="333905at2759"/>
<comment type="caution">
    <text evidence="1">The sequence shown here is derived from an EMBL/GenBank/DDBJ whole genome shotgun (WGS) entry which is preliminary data.</text>
</comment>
<dbReference type="EMBL" id="CAJVPZ010008546">
    <property type="protein sequence ID" value="CAG8599024.1"/>
    <property type="molecule type" value="Genomic_DNA"/>
</dbReference>
<dbReference type="AlphaFoldDB" id="A0A9N9CGB1"/>
<protein>
    <submittedName>
        <fullName evidence="1">783_t:CDS:1</fullName>
    </submittedName>
</protein>
<gene>
    <name evidence="1" type="ORF">RFULGI_LOCUS6530</name>
</gene>
<proteinExistence type="predicted"/>
<organism evidence="1 2">
    <name type="scientific">Racocetra fulgida</name>
    <dbReference type="NCBI Taxonomy" id="60492"/>
    <lineage>
        <taxon>Eukaryota</taxon>
        <taxon>Fungi</taxon>
        <taxon>Fungi incertae sedis</taxon>
        <taxon>Mucoromycota</taxon>
        <taxon>Glomeromycotina</taxon>
        <taxon>Glomeromycetes</taxon>
        <taxon>Diversisporales</taxon>
        <taxon>Gigasporaceae</taxon>
        <taxon>Racocetra</taxon>
    </lineage>
</organism>
<feature type="non-terminal residue" evidence="1">
    <location>
        <position position="1"/>
    </location>
</feature>
<accession>A0A9N9CGB1</accession>